<proteinExistence type="predicted"/>
<sequence length="226" mass="26181">MKKNIKILVVEDDIAIRDLISINLEIYGYNVITAEDGEDGKEKFDSNEIDLVLLDVMLPKIDGFELISIIKTKDIPVIFITAKDSVMDRVKGLRLGADDYLVKPFESIELLARIEAVLRRYNKNDNNDKSCNIIKFKNIEIDIDKRLITSDGNQVDITLKEFELMILFLNNCNIALSRDQILNKVWGYNYYGGTRTVDIHIQRLRDKLNLKDNIKTVYKVGYRFEK</sequence>
<dbReference type="Gene3D" id="1.10.10.10">
    <property type="entry name" value="Winged helix-like DNA-binding domain superfamily/Winged helix DNA-binding domain"/>
    <property type="match status" value="1"/>
</dbReference>
<dbReference type="SMART" id="SM00862">
    <property type="entry name" value="Trans_reg_C"/>
    <property type="match status" value="1"/>
</dbReference>
<dbReference type="EMBL" id="VSSQ01000786">
    <property type="protein sequence ID" value="MPM01286.1"/>
    <property type="molecule type" value="Genomic_DNA"/>
</dbReference>
<organism evidence="8">
    <name type="scientific">bioreactor metagenome</name>
    <dbReference type="NCBI Taxonomy" id="1076179"/>
    <lineage>
        <taxon>unclassified sequences</taxon>
        <taxon>metagenomes</taxon>
        <taxon>ecological metagenomes</taxon>
    </lineage>
</organism>
<protein>
    <submittedName>
        <fullName evidence="8">Transcriptional regulatory protein CseB</fullName>
    </submittedName>
</protein>
<dbReference type="GO" id="GO:0032993">
    <property type="term" value="C:protein-DNA complex"/>
    <property type="evidence" value="ECO:0007669"/>
    <property type="project" value="TreeGrafter"/>
</dbReference>
<dbReference type="AlphaFoldDB" id="A0A644WBT1"/>
<dbReference type="PANTHER" id="PTHR48111">
    <property type="entry name" value="REGULATOR OF RPOS"/>
    <property type="match status" value="1"/>
</dbReference>
<dbReference type="InterPro" id="IPR039420">
    <property type="entry name" value="WalR-like"/>
</dbReference>
<dbReference type="InterPro" id="IPR016032">
    <property type="entry name" value="Sig_transdc_resp-reg_C-effctor"/>
</dbReference>
<dbReference type="PROSITE" id="PS51755">
    <property type="entry name" value="OMPR_PHOB"/>
    <property type="match status" value="1"/>
</dbReference>
<keyword evidence="2" id="KW-0902">Two-component regulatory system</keyword>
<feature type="domain" description="Response regulatory" evidence="6">
    <location>
        <begin position="6"/>
        <end position="118"/>
    </location>
</feature>
<dbReference type="PROSITE" id="PS50110">
    <property type="entry name" value="RESPONSE_REGULATORY"/>
    <property type="match status" value="1"/>
</dbReference>
<dbReference type="GO" id="GO:0005829">
    <property type="term" value="C:cytosol"/>
    <property type="evidence" value="ECO:0007669"/>
    <property type="project" value="TreeGrafter"/>
</dbReference>
<comment type="caution">
    <text evidence="8">The sequence shown here is derived from an EMBL/GenBank/DDBJ whole genome shotgun (WGS) entry which is preliminary data.</text>
</comment>
<accession>A0A644WBT1</accession>
<keyword evidence="5" id="KW-0804">Transcription</keyword>
<keyword evidence="1" id="KW-0597">Phosphoprotein</keyword>
<keyword evidence="3" id="KW-0805">Transcription regulation</keyword>
<dbReference type="PANTHER" id="PTHR48111:SF1">
    <property type="entry name" value="TWO-COMPONENT RESPONSE REGULATOR ORR33"/>
    <property type="match status" value="1"/>
</dbReference>
<dbReference type="FunFam" id="1.10.10.10:FF:000018">
    <property type="entry name" value="DNA-binding response regulator ResD"/>
    <property type="match status" value="1"/>
</dbReference>
<gene>
    <name evidence="8" type="primary">cseB_1</name>
    <name evidence="8" type="ORF">SDC9_47525</name>
</gene>
<dbReference type="SUPFAM" id="SSF46894">
    <property type="entry name" value="C-terminal effector domain of the bipartite response regulators"/>
    <property type="match status" value="1"/>
</dbReference>
<keyword evidence="4" id="KW-0238">DNA-binding</keyword>
<dbReference type="Pfam" id="PF00486">
    <property type="entry name" value="Trans_reg_C"/>
    <property type="match status" value="1"/>
</dbReference>
<dbReference type="GO" id="GO:0006355">
    <property type="term" value="P:regulation of DNA-templated transcription"/>
    <property type="evidence" value="ECO:0007669"/>
    <property type="project" value="InterPro"/>
</dbReference>
<evidence type="ECO:0000259" key="6">
    <source>
        <dbReference type="PROSITE" id="PS50110"/>
    </source>
</evidence>
<dbReference type="CDD" id="cd17574">
    <property type="entry name" value="REC_OmpR"/>
    <property type="match status" value="1"/>
</dbReference>
<dbReference type="Pfam" id="PF00072">
    <property type="entry name" value="Response_reg"/>
    <property type="match status" value="1"/>
</dbReference>
<reference evidence="8" key="1">
    <citation type="submission" date="2019-08" db="EMBL/GenBank/DDBJ databases">
        <authorList>
            <person name="Kucharzyk K."/>
            <person name="Murdoch R.W."/>
            <person name="Higgins S."/>
            <person name="Loffler F."/>
        </authorList>
    </citation>
    <scope>NUCLEOTIDE SEQUENCE</scope>
</reference>
<evidence type="ECO:0000256" key="3">
    <source>
        <dbReference type="ARBA" id="ARBA00023015"/>
    </source>
</evidence>
<dbReference type="CDD" id="cd00383">
    <property type="entry name" value="trans_reg_C"/>
    <property type="match status" value="1"/>
</dbReference>
<evidence type="ECO:0000259" key="7">
    <source>
        <dbReference type="PROSITE" id="PS51755"/>
    </source>
</evidence>
<evidence type="ECO:0000256" key="2">
    <source>
        <dbReference type="ARBA" id="ARBA00023012"/>
    </source>
</evidence>
<dbReference type="InterPro" id="IPR001867">
    <property type="entry name" value="OmpR/PhoB-type_DNA-bd"/>
</dbReference>
<evidence type="ECO:0000256" key="5">
    <source>
        <dbReference type="ARBA" id="ARBA00023163"/>
    </source>
</evidence>
<dbReference type="GO" id="GO:0000976">
    <property type="term" value="F:transcription cis-regulatory region binding"/>
    <property type="evidence" value="ECO:0007669"/>
    <property type="project" value="TreeGrafter"/>
</dbReference>
<dbReference type="Gene3D" id="3.40.50.2300">
    <property type="match status" value="1"/>
</dbReference>
<feature type="domain" description="OmpR/PhoB-type" evidence="7">
    <location>
        <begin position="131"/>
        <end position="226"/>
    </location>
</feature>
<evidence type="ECO:0000256" key="4">
    <source>
        <dbReference type="ARBA" id="ARBA00023125"/>
    </source>
</evidence>
<dbReference type="InterPro" id="IPR036388">
    <property type="entry name" value="WH-like_DNA-bd_sf"/>
</dbReference>
<dbReference type="InterPro" id="IPR001789">
    <property type="entry name" value="Sig_transdc_resp-reg_receiver"/>
</dbReference>
<evidence type="ECO:0000313" key="8">
    <source>
        <dbReference type="EMBL" id="MPM01286.1"/>
    </source>
</evidence>
<dbReference type="SMART" id="SM00448">
    <property type="entry name" value="REC"/>
    <property type="match status" value="1"/>
</dbReference>
<dbReference type="FunFam" id="3.40.50.2300:FF:000001">
    <property type="entry name" value="DNA-binding response regulator PhoB"/>
    <property type="match status" value="1"/>
</dbReference>
<evidence type="ECO:0000256" key="1">
    <source>
        <dbReference type="ARBA" id="ARBA00022553"/>
    </source>
</evidence>
<name>A0A644WBT1_9ZZZZ</name>
<dbReference type="GO" id="GO:0000156">
    <property type="term" value="F:phosphorelay response regulator activity"/>
    <property type="evidence" value="ECO:0007669"/>
    <property type="project" value="TreeGrafter"/>
</dbReference>
<dbReference type="InterPro" id="IPR011006">
    <property type="entry name" value="CheY-like_superfamily"/>
</dbReference>
<dbReference type="SUPFAM" id="SSF52172">
    <property type="entry name" value="CheY-like"/>
    <property type="match status" value="1"/>
</dbReference>